<dbReference type="AlphaFoldDB" id="A0A031LQH9"/>
<dbReference type="InterPro" id="IPR036390">
    <property type="entry name" value="WH_DNA-bd_sf"/>
</dbReference>
<feature type="domain" description="Transcription regulator PadR N-terminal" evidence="1">
    <location>
        <begin position="24"/>
        <end position="86"/>
    </location>
</feature>
<dbReference type="Proteomes" id="UP000024332">
    <property type="component" value="Unassembled WGS sequence"/>
</dbReference>
<evidence type="ECO:0000259" key="1">
    <source>
        <dbReference type="Pfam" id="PF03551"/>
    </source>
</evidence>
<dbReference type="OrthoDB" id="56053at2157"/>
<dbReference type="Gene3D" id="1.10.10.10">
    <property type="entry name" value="Winged helix-like DNA-binding domain superfamily/Winged helix DNA-binding domain"/>
    <property type="match status" value="1"/>
</dbReference>
<protein>
    <submittedName>
        <fullName evidence="2">PadR family transcriptional regulator</fullName>
    </submittedName>
</protein>
<sequence length="124" mass="14788">MSYNEKPRMMVLKGLIQIIISYILYRYGDMYGYQIKKNVEKFYNKKIPQGMIYVTLRRMRKNNILDVYEKDGKQYYRLTDAGLQFFRNHIEVLRKADKAISEILTYMDSEVNKTNSFSPSSQSV</sequence>
<organism evidence="2 3">
    <name type="scientific">Candidatus Acidianus copahuensis</name>
    <dbReference type="NCBI Taxonomy" id="1160895"/>
    <lineage>
        <taxon>Archaea</taxon>
        <taxon>Thermoproteota</taxon>
        <taxon>Thermoprotei</taxon>
        <taxon>Sulfolobales</taxon>
        <taxon>Sulfolobaceae</taxon>
        <taxon>Acidianus</taxon>
    </lineage>
</organism>
<gene>
    <name evidence="2" type="ORF">CM19_06505</name>
</gene>
<comment type="caution">
    <text evidence="2">The sequence shown here is derived from an EMBL/GenBank/DDBJ whole genome shotgun (WGS) entry which is preliminary data.</text>
</comment>
<accession>A0A031LQH9</accession>
<evidence type="ECO:0000313" key="3">
    <source>
        <dbReference type="Proteomes" id="UP000024332"/>
    </source>
</evidence>
<dbReference type="STRING" id="1160895.CM19_06505"/>
<dbReference type="InterPro" id="IPR036388">
    <property type="entry name" value="WH-like_DNA-bd_sf"/>
</dbReference>
<dbReference type="RefSeq" id="WP_048099523.1">
    <property type="nucleotide sequence ID" value="NZ_JFZT01000039.1"/>
</dbReference>
<dbReference type="InterPro" id="IPR005149">
    <property type="entry name" value="Tscrpt_reg_PadR_N"/>
</dbReference>
<name>A0A031LQH9_9CREN</name>
<keyword evidence="3" id="KW-1185">Reference proteome</keyword>
<dbReference type="EMBL" id="JFZT01000039">
    <property type="protein sequence ID" value="EZQ07005.1"/>
    <property type="molecule type" value="Genomic_DNA"/>
</dbReference>
<proteinExistence type="predicted"/>
<reference evidence="2 3" key="1">
    <citation type="submission" date="2014-03" db="EMBL/GenBank/DDBJ databases">
        <title>Draft genome sequence of the novel thermoacidophilic archaea Acidianus copahuensis ALE1 strain, isolated from Copahue volcanic area in Neuquen Argentina.</title>
        <authorList>
            <person name="Urbieta M.S."/>
            <person name="Rascovan N."/>
            <person name="Castro C."/>
            <person name="Revale S."/>
            <person name="Giaveno M.A."/>
            <person name="Vazquez M.P."/>
            <person name="Donati E.R."/>
        </authorList>
    </citation>
    <scope>NUCLEOTIDE SEQUENCE [LARGE SCALE GENOMIC DNA]</scope>
    <source>
        <strain evidence="2 3">ALE1</strain>
    </source>
</reference>
<dbReference type="Pfam" id="PF03551">
    <property type="entry name" value="PadR"/>
    <property type="match status" value="1"/>
</dbReference>
<dbReference type="SUPFAM" id="SSF46785">
    <property type="entry name" value="Winged helix' DNA-binding domain"/>
    <property type="match status" value="1"/>
</dbReference>
<evidence type="ECO:0000313" key="2">
    <source>
        <dbReference type="EMBL" id="EZQ07005.1"/>
    </source>
</evidence>